<protein>
    <recommendedName>
        <fullName evidence="1">Ig-like domain-containing protein</fullName>
    </recommendedName>
</protein>
<evidence type="ECO:0000313" key="2">
    <source>
        <dbReference type="EMBL" id="SVD54105.1"/>
    </source>
</evidence>
<dbReference type="InterPro" id="IPR007110">
    <property type="entry name" value="Ig-like_dom"/>
</dbReference>
<evidence type="ECO:0000259" key="1">
    <source>
        <dbReference type="PROSITE" id="PS50835"/>
    </source>
</evidence>
<proteinExistence type="predicted"/>
<dbReference type="AlphaFoldDB" id="A0A382W6Y0"/>
<feature type="domain" description="Ig-like" evidence="1">
    <location>
        <begin position="146"/>
        <end position="192"/>
    </location>
</feature>
<reference evidence="2" key="1">
    <citation type="submission" date="2018-05" db="EMBL/GenBank/DDBJ databases">
        <authorList>
            <person name="Lanie J.A."/>
            <person name="Ng W.-L."/>
            <person name="Kazmierczak K.M."/>
            <person name="Andrzejewski T.M."/>
            <person name="Davidsen T.M."/>
            <person name="Wayne K.J."/>
            <person name="Tettelin H."/>
            <person name="Glass J.I."/>
            <person name="Rusch D."/>
            <person name="Podicherti R."/>
            <person name="Tsui H.-C.T."/>
            <person name="Winkler M.E."/>
        </authorList>
    </citation>
    <scope>NUCLEOTIDE SEQUENCE</scope>
</reference>
<name>A0A382W6Y0_9ZZZZ</name>
<accession>A0A382W6Y0</accession>
<organism evidence="2">
    <name type="scientific">marine metagenome</name>
    <dbReference type="NCBI Taxonomy" id="408172"/>
    <lineage>
        <taxon>unclassified sequences</taxon>
        <taxon>metagenomes</taxon>
        <taxon>ecological metagenomes</taxon>
    </lineage>
</organism>
<sequence length="192" mass="18742">MATINHGAGADIIVPSNNGTTYRGLAGDDTYIISNSIAANAAITIVDTSGSNKIQLVDGLSITSSLFAADAVQLTLSNGAVVTINGASNFTYDVGGNTTAGISGTSNTLAAFAASMGVATLPSSGSTAGSSNVTVSGSAVSSTASPTYTLTKSATSVDEGSSVTFTVTSSSAVTSDTQFSWTIIGSDNGGTV</sequence>
<dbReference type="EMBL" id="UINC01157235">
    <property type="protein sequence ID" value="SVD54105.1"/>
    <property type="molecule type" value="Genomic_DNA"/>
</dbReference>
<gene>
    <name evidence="2" type="ORF">METZ01_LOCUS406959</name>
</gene>
<feature type="non-terminal residue" evidence="2">
    <location>
        <position position="192"/>
    </location>
</feature>
<dbReference type="PROSITE" id="PS50835">
    <property type="entry name" value="IG_LIKE"/>
    <property type="match status" value="1"/>
</dbReference>